<feature type="domain" description="Ketoreductase" evidence="9">
    <location>
        <begin position="7"/>
        <end position="198"/>
    </location>
</feature>
<name>A0A9D1NLR4_9BACT</name>
<dbReference type="SMART" id="SM00822">
    <property type="entry name" value="PKS_KR"/>
    <property type="match status" value="1"/>
</dbReference>
<dbReference type="CDD" id="cd05333">
    <property type="entry name" value="BKR_SDR_c"/>
    <property type="match status" value="1"/>
</dbReference>
<dbReference type="GO" id="GO:0004316">
    <property type="term" value="F:3-oxoacyl-[acyl-carrier-protein] reductase (NADPH) activity"/>
    <property type="evidence" value="ECO:0007669"/>
    <property type="project" value="UniProtKB-UniRule"/>
</dbReference>
<comment type="function">
    <text evidence="1 8">Catalyzes the NADPH-dependent reduction of beta-ketoacyl-ACP substrates to beta-hydroxyacyl-ACP products, the first reductive step in the elongation cycle of fatty acid biosynthesis.</text>
</comment>
<dbReference type="InterPro" id="IPR002347">
    <property type="entry name" value="SDR_fam"/>
</dbReference>
<evidence type="ECO:0000256" key="6">
    <source>
        <dbReference type="PIRSR" id="PIRSR611284-1"/>
    </source>
</evidence>
<dbReference type="Gene3D" id="3.40.50.720">
    <property type="entry name" value="NAD(P)-binding Rossmann-like Domain"/>
    <property type="match status" value="1"/>
</dbReference>
<keyword evidence="8" id="KW-0276">Fatty acid metabolism</keyword>
<evidence type="ECO:0000256" key="5">
    <source>
        <dbReference type="ARBA" id="ARBA00048508"/>
    </source>
</evidence>
<dbReference type="NCBIfam" id="NF009466">
    <property type="entry name" value="PRK12826.1-2"/>
    <property type="match status" value="1"/>
</dbReference>
<comment type="similarity">
    <text evidence="2 8">Belongs to the short-chain dehydrogenases/reductases (SDR) family.</text>
</comment>
<proteinExistence type="inferred from homology"/>
<dbReference type="InterPro" id="IPR036291">
    <property type="entry name" value="NAD(P)-bd_dom_sf"/>
</dbReference>
<dbReference type="Pfam" id="PF13561">
    <property type="entry name" value="adh_short_C2"/>
    <property type="match status" value="1"/>
</dbReference>
<comment type="catalytic activity">
    <reaction evidence="5 8">
        <text>a (3R)-hydroxyacyl-[ACP] + NADP(+) = a 3-oxoacyl-[ACP] + NADPH + H(+)</text>
        <dbReference type="Rhea" id="RHEA:17397"/>
        <dbReference type="Rhea" id="RHEA-COMP:9916"/>
        <dbReference type="Rhea" id="RHEA-COMP:9945"/>
        <dbReference type="ChEBI" id="CHEBI:15378"/>
        <dbReference type="ChEBI" id="CHEBI:57783"/>
        <dbReference type="ChEBI" id="CHEBI:58349"/>
        <dbReference type="ChEBI" id="CHEBI:78776"/>
        <dbReference type="ChEBI" id="CHEBI:78827"/>
        <dbReference type="EC" id="1.1.1.100"/>
    </reaction>
</comment>
<dbReference type="EMBL" id="DVOR01000036">
    <property type="protein sequence ID" value="HIV08693.1"/>
    <property type="molecule type" value="Genomic_DNA"/>
</dbReference>
<dbReference type="InterPro" id="IPR011284">
    <property type="entry name" value="3oxo_ACP_reduc"/>
</dbReference>
<dbReference type="GO" id="GO:0006633">
    <property type="term" value="P:fatty acid biosynthetic process"/>
    <property type="evidence" value="ECO:0007669"/>
    <property type="project" value="UniProtKB-KW"/>
</dbReference>
<dbReference type="FunFam" id="3.40.50.720:FF:000115">
    <property type="entry name" value="3-oxoacyl-[acyl-carrier-protein] reductase FabG"/>
    <property type="match status" value="1"/>
</dbReference>
<sequence>MYDFTGKVALVTGSGGGIGLATAKAFAECGADVALLDFNPALLETAKPQVEAYGHRVITIQCDVSKADQVDAAVKATVDQLGRLDILVNNAGITRDNLLIKMDEAEWDAVLATNLKSVFLFSKAAIRPMSKNKGPDGKPCGGCIVNTASVIGLFGNVGQANYGAAKAGVINLTKTFSKEYGKRKIRCNAVAPGFIKTKMTEVLSQEAKDKMAQMIPLQELGEAEDVAKAIRFLASDEARYITGQTLAVSGGMAF</sequence>
<dbReference type="PANTHER" id="PTHR42760:SF133">
    <property type="entry name" value="3-OXOACYL-[ACYL-CARRIER-PROTEIN] REDUCTASE"/>
    <property type="match status" value="1"/>
</dbReference>
<comment type="subunit">
    <text evidence="8">Homotetramer.</text>
</comment>
<dbReference type="Proteomes" id="UP000886845">
    <property type="component" value="Unassembled WGS sequence"/>
</dbReference>
<evidence type="ECO:0000256" key="8">
    <source>
        <dbReference type="RuleBase" id="RU366074"/>
    </source>
</evidence>
<keyword evidence="8" id="KW-0443">Lipid metabolism</keyword>
<dbReference type="NCBIfam" id="TIGR01830">
    <property type="entry name" value="3oxo_ACP_reduc"/>
    <property type="match status" value="1"/>
</dbReference>
<keyword evidence="3 7" id="KW-0521">NADP</keyword>
<protein>
    <recommendedName>
        <fullName evidence="8">3-oxoacyl-[acyl-carrier-protein] reductase</fullName>
        <ecNumber evidence="8">1.1.1.100</ecNumber>
    </recommendedName>
</protein>
<comment type="pathway">
    <text evidence="8">Lipid metabolism; fatty acid biosynthesis.</text>
</comment>
<dbReference type="PRINTS" id="PR00080">
    <property type="entry name" value="SDRFAMILY"/>
</dbReference>
<evidence type="ECO:0000259" key="9">
    <source>
        <dbReference type="SMART" id="SM00822"/>
    </source>
</evidence>
<keyword evidence="8" id="KW-0275">Fatty acid biosynthesis</keyword>
<dbReference type="PANTHER" id="PTHR42760">
    <property type="entry name" value="SHORT-CHAIN DEHYDROGENASES/REDUCTASES FAMILY MEMBER"/>
    <property type="match status" value="1"/>
</dbReference>
<keyword evidence="4 8" id="KW-0560">Oxidoreductase</keyword>
<dbReference type="PRINTS" id="PR00081">
    <property type="entry name" value="GDHRDH"/>
</dbReference>
<feature type="binding site" evidence="7">
    <location>
        <position position="90"/>
    </location>
    <ligand>
        <name>NADP(+)</name>
        <dbReference type="ChEBI" id="CHEBI:58349"/>
    </ligand>
</feature>
<evidence type="ECO:0000313" key="10">
    <source>
        <dbReference type="EMBL" id="HIV08693.1"/>
    </source>
</evidence>
<organism evidence="10 11">
    <name type="scientific">Candidatus Spyradenecus faecavium</name>
    <dbReference type="NCBI Taxonomy" id="2840947"/>
    <lineage>
        <taxon>Bacteria</taxon>
        <taxon>Pseudomonadati</taxon>
        <taxon>Lentisphaerota</taxon>
        <taxon>Lentisphaeria</taxon>
        <taxon>Lentisphaerales</taxon>
        <taxon>Lentisphaeraceae</taxon>
        <taxon>Lentisphaeraceae incertae sedis</taxon>
        <taxon>Candidatus Spyradenecus</taxon>
    </lineage>
</organism>
<evidence type="ECO:0000256" key="1">
    <source>
        <dbReference type="ARBA" id="ARBA00002607"/>
    </source>
</evidence>
<evidence type="ECO:0000313" key="11">
    <source>
        <dbReference type="Proteomes" id="UP000886845"/>
    </source>
</evidence>
<reference evidence="10" key="1">
    <citation type="submission" date="2020-10" db="EMBL/GenBank/DDBJ databases">
        <authorList>
            <person name="Gilroy R."/>
        </authorList>
    </citation>
    <scope>NUCLEOTIDE SEQUENCE</scope>
    <source>
        <strain evidence="10">35461</strain>
    </source>
</reference>
<dbReference type="InterPro" id="IPR057326">
    <property type="entry name" value="KR_dom"/>
</dbReference>
<dbReference type="PROSITE" id="PS00061">
    <property type="entry name" value="ADH_SHORT"/>
    <property type="match status" value="1"/>
</dbReference>
<dbReference type="InterPro" id="IPR020904">
    <property type="entry name" value="Sc_DH/Rdtase_CS"/>
</dbReference>
<evidence type="ECO:0000256" key="2">
    <source>
        <dbReference type="ARBA" id="ARBA00006484"/>
    </source>
</evidence>
<dbReference type="GO" id="GO:0048038">
    <property type="term" value="F:quinone binding"/>
    <property type="evidence" value="ECO:0007669"/>
    <property type="project" value="TreeGrafter"/>
</dbReference>
<keyword evidence="8" id="KW-0444">Lipid biosynthesis</keyword>
<feature type="active site" description="Proton acceptor" evidence="6">
    <location>
        <position position="162"/>
    </location>
</feature>
<dbReference type="AlphaFoldDB" id="A0A9D1NLR4"/>
<feature type="binding site" evidence="7">
    <location>
        <begin position="162"/>
        <end position="166"/>
    </location>
    <ligand>
        <name>NADP(+)</name>
        <dbReference type="ChEBI" id="CHEBI:58349"/>
    </ligand>
</feature>
<gene>
    <name evidence="10" type="primary">fabG</name>
    <name evidence="10" type="ORF">IAC79_01080</name>
</gene>
<dbReference type="GO" id="GO:0051287">
    <property type="term" value="F:NAD binding"/>
    <property type="evidence" value="ECO:0007669"/>
    <property type="project" value="UniProtKB-UniRule"/>
</dbReference>
<evidence type="ECO:0000256" key="4">
    <source>
        <dbReference type="ARBA" id="ARBA00023002"/>
    </source>
</evidence>
<evidence type="ECO:0000256" key="7">
    <source>
        <dbReference type="PIRSR" id="PIRSR611284-2"/>
    </source>
</evidence>
<dbReference type="SUPFAM" id="SSF51735">
    <property type="entry name" value="NAD(P)-binding Rossmann-fold domains"/>
    <property type="match status" value="1"/>
</dbReference>
<feature type="binding site" evidence="7">
    <location>
        <position position="195"/>
    </location>
    <ligand>
        <name>NADP(+)</name>
        <dbReference type="ChEBI" id="CHEBI:58349"/>
    </ligand>
</feature>
<dbReference type="EC" id="1.1.1.100" evidence="8"/>
<reference evidence="10" key="2">
    <citation type="journal article" date="2021" name="PeerJ">
        <title>Extensive microbial diversity within the chicken gut microbiome revealed by metagenomics and culture.</title>
        <authorList>
            <person name="Gilroy R."/>
            <person name="Ravi A."/>
            <person name="Getino M."/>
            <person name="Pursley I."/>
            <person name="Horton D.L."/>
            <person name="Alikhan N.F."/>
            <person name="Baker D."/>
            <person name="Gharbi K."/>
            <person name="Hall N."/>
            <person name="Watson M."/>
            <person name="Adriaenssens E.M."/>
            <person name="Foster-Nyarko E."/>
            <person name="Jarju S."/>
            <person name="Secka A."/>
            <person name="Antonio M."/>
            <person name="Oren A."/>
            <person name="Chaudhuri R.R."/>
            <person name="La Ragione R."/>
            <person name="Hildebrand F."/>
            <person name="Pallen M.J."/>
        </authorList>
    </citation>
    <scope>NUCLEOTIDE SEQUENCE</scope>
    <source>
        <strain evidence="10">35461</strain>
    </source>
</reference>
<comment type="caution">
    <text evidence="10">The sequence shown here is derived from an EMBL/GenBank/DDBJ whole genome shotgun (WGS) entry which is preliminary data.</text>
</comment>
<accession>A0A9D1NLR4</accession>
<dbReference type="NCBIfam" id="NF005559">
    <property type="entry name" value="PRK07231.1"/>
    <property type="match status" value="1"/>
</dbReference>
<evidence type="ECO:0000256" key="3">
    <source>
        <dbReference type="ARBA" id="ARBA00022857"/>
    </source>
</evidence>